<feature type="region of interest" description="Disordered" evidence="1">
    <location>
        <begin position="46"/>
        <end position="74"/>
    </location>
</feature>
<keyword evidence="3" id="KW-1185">Reference proteome</keyword>
<dbReference type="AlphaFoldDB" id="A0A091D390"/>
<dbReference type="EMBL" id="KN123144">
    <property type="protein sequence ID" value="KFO26559.1"/>
    <property type="molecule type" value="Genomic_DNA"/>
</dbReference>
<dbReference type="Proteomes" id="UP000028990">
    <property type="component" value="Unassembled WGS sequence"/>
</dbReference>
<feature type="compositionally biased region" description="Polar residues" evidence="1">
    <location>
        <begin position="64"/>
        <end position="74"/>
    </location>
</feature>
<evidence type="ECO:0000313" key="2">
    <source>
        <dbReference type="EMBL" id="KFO26559.1"/>
    </source>
</evidence>
<protein>
    <submittedName>
        <fullName evidence="2">Uncharacterized protein</fullName>
    </submittedName>
</protein>
<proteinExistence type="predicted"/>
<accession>A0A091D390</accession>
<evidence type="ECO:0000256" key="1">
    <source>
        <dbReference type="SAM" id="MobiDB-lite"/>
    </source>
</evidence>
<name>A0A091D390_FUKDA</name>
<organism evidence="2 3">
    <name type="scientific">Fukomys damarensis</name>
    <name type="common">Damaraland mole rat</name>
    <name type="synonym">Cryptomys damarensis</name>
    <dbReference type="NCBI Taxonomy" id="885580"/>
    <lineage>
        <taxon>Eukaryota</taxon>
        <taxon>Metazoa</taxon>
        <taxon>Chordata</taxon>
        <taxon>Craniata</taxon>
        <taxon>Vertebrata</taxon>
        <taxon>Euteleostomi</taxon>
        <taxon>Mammalia</taxon>
        <taxon>Eutheria</taxon>
        <taxon>Euarchontoglires</taxon>
        <taxon>Glires</taxon>
        <taxon>Rodentia</taxon>
        <taxon>Hystricomorpha</taxon>
        <taxon>Bathyergidae</taxon>
        <taxon>Fukomys</taxon>
    </lineage>
</organism>
<sequence>MSSTSPRAHDNVLCCIKDLHLEGPKASGGSQKTCADGVKDLCHQAEASILEPGSDAHGEDQSSQDENSSYSQGQ</sequence>
<gene>
    <name evidence="2" type="ORF">H920_11958</name>
</gene>
<evidence type="ECO:0000313" key="3">
    <source>
        <dbReference type="Proteomes" id="UP000028990"/>
    </source>
</evidence>
<reference evidence="2 3" key="1">
    <citation type="submission" date="2013-11" db="EMBL/GenBank/DDBJ databases">
        <title>The Damaraland mole rat (Fukomys damarensis) genome and evolution of African mole rats.</title>
        <authorList>
            <person name="Gladyshev V.N."/>
            <person name="Fang X."/>
        </authorList>
    </citation>
    <scope>NUCLEOTIDE SEQUENCE [LARGE SCALE GENOMIC DNA]</scope>
    <source>
        <tissue evidence="2">Liver</tissue>
    </source>
</reference>